<dbReference type="InterPro" id="IPR029063">
    <property type="entry name" value="SAM-dependent_MTases_sf"/>
</dbReference>
<accession>A0A367FQK0</accession>
<comment type="caution">
    <text evidence="2">The sequence shown here is derived from an EMBL/GenBank/DDBJ whole genome shotgun (WGS) entry which is preliminary data.</text>
</comment>
<dbReference type="GO" id="GO:0008757">
    <property type="term" value="F:S-adenosylmethionine-dependent methyltransferase activity"/>
    <property type="evidence" value="ECO:0007669"/>
    <property type="project" value="InterPro"/>
</dbReference>
<dbReference type="InterPro" id="IPR050508">
    <property type="entry name" value="Methyltransf_Superfamily"/>
</dbReference>
<keyword evidence="2" id="KW-0808">Transferase</keyword>
<name>A0A367FQK0_9ACTN</name>
<dbReference type="InterPro" id="IPR013216">
    <property type="entry name" value="Methyltransf_11"/>
</dbReference>
<evidence type="ECO:0000313" key="3">
    <source>
        <dbReference type="Proteomes" id="UP000253094"/>
    </source>
</evidence>
<dbReference type="CDD" id="cd02440">
    <property type="entry name" value="AdoMet_MTases"/>
    <property type="match status" value="1"/>
</dbReference>
<dbReference type="PANTHER" id="PTHR42912:SF45">
    <property type="entry name" value="23S RRNA (GUANINE(745)-N(1))-METHYLTRANSFERASE"/>
    <property type="match status" value="1"/>
</dbReference>
<protein>
    <submittedName>
        <fullName evidence="2">Class I SAM-dependent methyltransferase</fullName>
    </submittedName>
</protein>
<organism evidence="2 3">
    <name type="scientific">Sphaerisporangium album</name>
    <dbReference type="NCBI Taxonomy" id="509200"/>
    <lineage>
        <taxon>Bacteria</taxon>
        <taxon>Bacillati</taxon>
        <taxon>Actinomycetota</taxon>
        <taxon>Actinomycetes</taxon>
        <taxon>Streptosporangiales</taxon>
        <taxon>Streptosporangiaceae</taxon>
        <taxon>Sphaerisporangium</taxon>
    </lineage>
</organism>
<dbReference type="Proteomes" id="UP000253094">
    <property type="component" value="Unassembled WGS sequence"/>
</dbReference>
<proteinExistence type="predicted"/>
<dbReference type="OrthoDB" id="3286690at2"/>
<dbReference type="GO" id="GO:0032259">
    <property type="term" value="P:methylation"/>
    <property type="evidence" value="ECO:0007669"/>
    <property type="project" value="UniProtKB-KW"/>
</dbReference>
<gene>
    <name evidence="2" type="ORF">DQ384_08955</name>
</gene>
<dbReference type="AlphaFoldDB" id="A0A367FQK0"/>
<dbReference type="EMBL" id="QOIL01000004">
    <property type="protein sequence ID" value="RCG31885.1"/>
    <property type="molecule type" value="Genomic_DNA"/>
</dbReference>
<evidence type="ECO:0000259" key="1">
    <source>
        <dbReference type="Pfam" id="PF08241"/>
    </source>
</evidence>
<dbReference type="Pfam" id="PF08241">
    <property type="entry name" value="Methyltransf_11"/>
    <property type="match status" value="1"/>
</dbReference>
<dbReference type="SUPFAM" id="SSF53335">
    <property type="entry name" value="S-adenosyl-L-methionine-dependent methyltransferases"/>
    <property type="match status" value="1"/>
</dbReference>
<reference evidence="2 3" key="1">
    <citation type="submission" date="2018-06" db="EMBL/GenBank/DDBJ databases">
        <title>Sphaerisporangium craniellae sp. nov., isolated from a marine sponge in the South China Sea.</title>
        <authorList>
            <person name="Li L."/>
        </authorList>
    </citation>
    <scope>NUCLEOTIDE SEQUENCE [LARGE SCALE GENOMIC DNA]</scope>
    <source>
        <strain evidence="2 3">CCTCC AA 208026</strain>
    </source>
</reference>
<feature type="domain" description="Methyltransferase type 11" evidence="1">
    <location>
        <begin position="41"/>
        <end position="129"/>
    </location>
</feature>
<dbReference type="PANTHER" id="PTHR42912">
    <property type="entry name" value="METHYLTRANSFERASE"/>
    <property type="match status" value="1"/>
</dbReference>
<dbReference type="Gene3D" id="3.40.50.150">
    <property type="entry name" value="Vaccinia Virus protein VP39"/>
    <property type="match status" value="1"/>
</dbReference>
<dbReference type="RefSeq" id="WP_114028455.1">
    <property type="nucleotide sequence ID" value="NZ_QOIL01000004.1"/>
</dbReference>
<sequence>MLNYDLEASTYDRTRGGDARAASAAEAVETLLPADVGSLADLACGTGIVTARLSARRVVGVDLSQGMARVASGRLPGRVTVADVTRLPLADASVDAVVMIWLLHLLDHATSAAALSEAARVLRPGGTLITTVDKEAAYFATPCDTADLIAPVRALSLTPQSDAAPRVAGLVAALDLEPSGQTTFPGDGQGHSPRAWAAALLAHRPAWTKNADARALTELCDRLRALPDQETPRPDPVYRLARFTKASTGAI</sequence>
<evidence type="ECO:0000313" key="2">
    <source>
        <dbReference type="EMBL" id="RCG31885.1"/>
    </source>
</evidence>
<keyword evidence="3" id="KW-1185">Reference proteome</keyword>
<keyword evidence="2" id="KW-0489">Methyltransferase</keyword>